<dbReference type="Proteomes" id="UP000187941">
    <property type="component" value="Chromosome"/>
</dbReference>
<proteinExistence type="predicted"/>
<keyword evidence="3" id="KW-1185">Reference proteome</keyword>
<dbReference type="RefSeq" id="WP_077130326.1">
    <property type="nucleotide sequence ID" value="NZ_CP014263.1"/>
</dbReference>
<evidence type="ECO:0000256" key="1">
    <source>
        <dbReference type="SAM" id="Phobius"/>
    </source>
</evidence>
<keyword evidence="1" id="KW-1133">Transmembrane helix</keyword>
<evidence type="ECO:0000313" key="3">
    <source>
        <dbReference type="Proteomes" id="UP000187941"/>
    </source>
</evidence>
<dbReference type="STRING" id="1178516.AWR27_05815"/>
<accession>A0A1P9WU76</accession>
<keyword evidence="1" id="KW-0472">Membrane</keyword>
<reference evidence="2 3" key="1">
    <citation type="submission" date="2016-01" db="EMBL/GenBank/DDBJ databases">
        <authorList>
            <person name="Oliw E.H."/>
        </authorList>
    </citation>
    <scope>NUCLEOTIDE SEQUENCE [LARGE SCALE GENOMIC DNA]</scope>
    <source>
        <strain evidence="2 3">DY10</strain>
    </source>
</reference>
<protein>
    <submittedName>
        <fullName evidence="2">Uncharacterized protein</fullName>
    </submittedName>
</protein>
<gene>
    <name evidence="2" type="ORF">AWR27_05815</name>
</gene>
<name>A0A1P9WU76_9BACT</name>
<feature type="transmembrane region" description="Helical" evidence="1">
    <location>
        <begin position="92"/>
        <end position="111"/>
    </location>
</feature>
<dbReference type="OrthoDB" id="9841155at2"/>
<evidence type="ECO:0000313" key="2">
    <source>
        <dbReference type="EMBL" id="AQG78883.1"/>
    </source>
</evidence>
<dbReference type="AlphaFoldDB" id="A0A1P9WU76"/>
<feature type="transmembrane region" description="Helical" evidence="1">
    <location>
        <begin position="117"/>
        <end position="136"/>
    </location>
</feature>
<dbReference type="EMBL" id="CP014263">
    <property type="protein sequence ID" value="AQG78883.1"/>
    <property type="molecule type" value="Genomic_DNA"/>
</dbReference>
<keyword evidence="1" id="KW-0812">Transmembrane</keyword>
<organism evidence="2 3">
    <name type="scientific">Spirosoma montaniterrae</name>
    <dbReference type="NCBI Taxonomy" id="1178516"/>
    <lineage>
        <taxon>Bacteria</taxon>
        <taxon>Pseudomonadati</taxon>
        <taxon>Bacteroidota</taxon>
        <taxon>Cytophagia</taxon>
        <taxon>Cytophagales</taxon>
        <taxon>Cytophagaceae</taxon>
        <taxon>Spirosoma</taxon>
    </lineage>
</organism>
<dbReference type="KEGG" id="smon:AWR27_05815"/>
<sequence>MPAYTTPLPQTVLWRDLDTLADEQAVLALFREPQHRYAVETNPPAFQIQKARPLKFETIYWTVATGRIRSEAGQTQVELRVGFTSEAHTRNWVGAVFLLVWPPLWAMFLMPNAWVCALPVTVVLGSIVAATIYWPVWRFRQFLRERWQLTLTK</sequence>